<comment type="subcellular location">
    <subcellularLocation>
        <location evidence="1">Membrane</location>
        <topology evidence="1">Multi-pass membrane protein</topology>
    </subcellularLocation>
</comment>
<feature type="transmembrane region" description="Helical" evidence="7">
    <location>
        <begin position="97"/>
        <end position="119"/>
    </location>
</feature>
<dbReference type="AlphaFoldDB" id="A0A196SL45"/>
<keyword evidence="6 7" id="KW-0472">Membrane</keyword>
<name>A0A196SL45_BLAHN</name>
<dbReference type="Proteomes" id="UP000078348">
    <property type="component" value="Unassembled WGS sequence"/>
</dbReference>
<evidence type="ECO:0000256" key="6">
    <source>
        <dbReference type="ARBA" id="ARBA00023136"/>
    </source>
</evidence>
<dbReference type="OrthoDB" id="429955at2759"/>
<comment type="similarity">
    <text evidence="2">Belongs to the SLC35F solute transporter family.</text>
</comment>
<evidence type="ECO:0000256" key="1">
    <source>
        <dbReference type="ARBA" id="ARBA00004141"/>
    </source>
</evidence>
<dbReference type="STRING" id="478820.A0A196SL45"/>
<reference evidence="8 9" key="1">
    <citation type="submission" date="2016-05" db="EMBL/GenBank/DDBJ databases">
        <title>Nuclear genome of Blastocystis sp. subtype 1 NandII.</title>
        <authorList>
            <person name="Gentekaki E."/>
            <person name="Curtis B."/>
            <person name="Stairs C."/>
            <person name="Eme L."/>
            <person name="Herman E."/>
            <person name="Klimes V."/>
            <person name="Arias M.C."/>
            <person name="Elias M."/>
            <person name="Hilliou F."/>
            <person name="Klute M."/>
            <person name="Malik S.-B."/>
            <person name="Pightling A."/>
            <person name="Rachubinski R."/>
            <person name="Salas D."/>
            <person name="Schlacht A."/>
            <person name="Suga H."/>
            <person name="Archibald J."/>
            <person name="Ball S.G."/>
            <person name="Clark G."/>
            <person name="Dacks J."/>
            <person name="Van Der Giezen M."/>
            <person name="Tsaousis A."/>
            <person name="Roger A."/>
        </authorList>
    </citation>
    <scope>NUCLEOTIDE SEQUENCE [LARGE SCALE GENOMIC DNA]</scope>
    <source>
        <strain evidence="9">ATCC 50177 / NandII</strain>
    </source>
</reference>
<evidence type="ECO:0000256" key="3">
    <source>
        <dbReference type="ARBA" id="ARBA00022448"/>
    </source>
</evidence>
<evidence type="ECO:0000256" key="5">
    <source>
        <dbReference type="ARBA" id="ARBA00022989"/>
    </source>
</evidence>
<evidence type="ECO:0000256" key="2">
    <source>
        <dbReference type="ARBA" id="ARBA00007863"/>
    </source>
</evidence>
<feature type="transmembrane region" description="Helical" evidence="7">
    <location>
        <begin position="277"/>
        <end position="295"/>
    </location>
</feature>
<proteinExistence type="inferred from homology"/>
<dbReference type="InterPro" id="IPR009262">
    <property type="entry name" value="SLC35_F1/F2/F6"/>
</dbReference>
<comment type="caution">
    <text evidence="8">The sequence shown here is derived from an EMBL/GenBank/DDBJ whole genome shotgun (WGS) entry which is preliminary data.</text>
</comment>
<keyword evidence="3" id="KW-0813">Transport</keyword>
<feature type="transmembrane region" description="Helical" evidence="7">
    <location>
        <begin position="189"/>
        <end position="207"/>
    </location>
</feature>
<feature type="transmembrane region" description="Helical" evidence="7">
    <location>
        <begin position="251"/>
        <end position="271"/>
    </location>
</feature>
<feature type="transmembrane region" description="Helical" evidence="7">
    <location>
        <begin position="126"/>
        <end position="144"/>
    </location>
</feature>
<sequence length="321" mass="35810">MPSSSNTKQVASFFVGQSISLSIACTSLFSQFLANNHVYLAFTQNCGTYILLAFFMLARLKKSKKPLHTAWWKYLIVAFIDAEANCLIVKAYEYTTILSVMLCDAMTIPSVFVLSWIFLHTKFQKRHFVAAILCLVGLALMIITDAKKSTPGAKQPIIGDIMALSASVLYAISNICQEVLVKSDDWKEFLGMMGVGGSVVSFIEVLLFDKNQLRTIQWTPNIIFYLCGYIVCLFAMYVITALFLQKNDAVVFNMHLLTSDIIAAVLTYFFFDDPPTLMYFVALAITIVGVVVYNSKQPVNSLETQLMVEDVESKSSAADKE</sequence>
<keyword evidence="5 7" id="KW-1133">Transmembrane helix</keyword>
<protein>
    <submittedName>
        <fullName evidence="8">Drug/Metabolite Transporter (DMT) Superfamily</fullName>
    </submittedName>
</protein>
<feature type="transmembrane region" description="Helical" evidence="7">
    <location>
        <begin position="38"/>
        <end position="58"/>
    </location>
</feature>
<dbReference type="GO" id="GO:0016020">
    <property type="term" value="C:membrane"/>
    <property type="evidence" value="ECO:0007669"/>
    <property type="project" value="UniProtKB-SubCell"/>
</dbReference>
<dbReference type="SUPFAM" id="SSF103481">
    <property type="entry name" value="Multidrug resistance efflux transporter EmrE"/>
    <property type="match status" value="2"/>
</dbReference>
<evidence type="ECO:0000256" key="7">
    <source>
        <dbReference type="SAM" id="Phobius"/>
    </source>
</evidence>
<feature type="transmembrane region" description="Helical" evidence="7">
    <location>
        <begin position="156"/>
        <end position="177"/>
    </location>
</feature>
<feature type="transmembrane region" description="Helical" evidence="7">
    <location>
        <begin position="222"/>
        <end position="244"/>
    </location>
</feature>
<feature type="transmembrane region" description="Helical" evidence="7">
    <location>
        <begin position="70"/>
        <end position="91"/>
    </location>
</feature>
<dbReference type="PANTHER" id="PTHR14233:SF4">
    <property type="entry name" value="SOLUTE CARRIER FAMILY 35 MEMBER F2"/>
    <property type="match status" value="1"/>
</dbReference>
<dbReference type="InterPro" id="IPR052221">
    <property type="entry name" value="SLC35F_Transporter"/>
</dbReference>
<keyword evidence="9" id="KW-1185">Reference proteome</keyword>
<dbReference type="InterPro" id="IPR037185">
    <property type="entry name" value="EmrE-like"/>
</dbReference>
<evidence type="ECO:0000313" key="8">
    <source>
        <dbReference type="EMBL" id="OAO17016.1"/>
    </source>
</evidence>
<evidence type="ECO:0000313" key="9">
    <source>
        <dbReference type="Proteomes" id="UP000078348"/>
    </source>
</evidence>
<gene>
    <name evidence="8" type="ORF">AV274_1270</name>
</gene>
<accession>A0A196SL45</accession>
<feature type="transmembrane region" description="Helical" evidence="7">
    <location>
        <begin position="12"/>
        <end position="32"/>
    </location>
</feature>
<organism evidence="8 9">
    <name type="scientific">Blastocystis sp. subtype 1 (strain ATCC 50177 / NandII)</name>
    <dbReference type="NCBI Taxonomy" id="478820"/>
    <lineage>
        <taxon>Eukaryota</taxon>
        <taxon>Sar</taxon>
        <taxon>Stramenopiles</taxon>
        <taxon>Bigyra</taxon>
        <taxon>Opalozoa</taxon>
        <taxon>Opalinata</taxon>
        <taxon>Blastocystidae</taxon>
        <taxon>Blastocystis</taxon>
    </lineage>
</organism>
<dbReference type="PANTHER" id="PTHR14233">
    <property type="entry name" value="DUF914-RELATED"/>
    <property type="match status" value="1"/>
</dbReference>
<evidence type="ECO:0000256" key="4">
    <source>
        <dbReference type="ARBA" id="ARBA00022692"/>
    </source>
</evidence>
<dbReference type="GO" id="GO:0022857">
    <property type="term" value="F:transmembrane transporter activity"/>
    <property type="evidence" value="ECO:0007669"/>
    <property type="project" value="InterPro"/>
</dbReference>
<dbReference type="EMBL" id="LXWW01000050">
    <property type="protein sequence ID" value="OAO17016.1"/>
    <property type="molecule type" value="Genomic_DNA"/>
</dbReference>
<keyword evidence="4 7" id="KW-0812">Transmembrane</keyword>
<dbReference type="Pfam" id="PF06027">
    <property type="entry name" value="SLC35F"/>
    <property type="match status" value="1"/>
</dbReference>